<dbReference type="NCBIfam" id="TIGR00051">
    <property type="entry name" value="YbgC/FadM family acyl-CoA thioesterase"/>
    <property type="match status" value="1"/>
</dbReference>
<dbReference type="Gene3D" id="3.10.129.10">
    <property type="entry name" value="Hotdog Thioesterase"/>
    <property type="match status" value="1"/>
</dbReference>
<dbReference type="CDD" id="cd00586">
    <property type="entry name" value="4HBT"/>
    <property type="match status" value="1"/>
</dbReference>
<dbReference type="EMBL" id="ARYJ01000005">
    <property type="protein sequence ID" value="KCZ88389.1"/>
    <property type="molecule type" value="Genomic_DNA"/>
</dbReference>
<comment type="caution">
    <text evidence="3">The sequence shown here is derived from an EMBL/GenBank/DDBJ whole genome shotgun (WGS) entry which is preliminary data.</text>
</comment>
<dbReference type="PANTHER" id="PTHR31793">
    <property type="entry name" value="4-HYDROXYBENZOYL-COA THIOESTERASE FAMILY MEMBER"/>
    <property type="match status" value="1"/>
</dbReference>
<dbReference type="eggNOG" id="COG0824">
    <property type="taxonomic scope" value="Bacteria"/>
</dbReference>
<proteinExistence type="inferred from homology"/>
<dbReference type="Proteomes" id="UP000024816">
    <property type="component" value="Unassembled WGS sequence"/>
</dbReference>
<dbReference type="STRING" id="1280952.HJA_08479"/>
<dbReference type="GO" id="GO:0047617">
    <property type="term" value="F:fatty acyl-CoA hydrolase activity"/>
    <property type="evidence" value="ECO:0007669"/>
    <property type="project" value="TreeGrafter"/>
</dbReference>
<keyword evidence="4" id="KW-1185">Reference proteome</keyword>
<accession>A0A059FCP4</accession>
<dbReference type="InterPro" id="IPR006684">
    <property type="entry name" value="YbgC/YbaW"/>
</dbReference>
<organism evidence="3 4">
    <name type="scientific">Hyphomonas jannaschiana VP2</name>
    <dbReference type="NCBI Taxonomy" id="1280952"/>
    <lineage>
        <taxon>Bacteria</taxon>
        <taxon>Pseudomonadati</taxon>
        <taxon>Pseudomonadota</taxon>
        <taxon>Alphaproteobacteria</taxon>
        <taxon>Hyphomonadales</taxon>
        <taxon>Hyphomonadaceae</taxon>
        <taxon>Hyphomonas</taxon>
    </lineage>
</organism>
<dbReference type="AlphaFoldDB" id="A0A059FCP4"/>
<evidence type="ECO:0000256" key="1">
    <source>
        <dbReference type="ARBA" id="ARBA00005953"/>
    </source>
</evidence>
<protein>
    <submittedName>
        <fullName evidence="3">Thioesterase family protein</fullName>
    </submittedName>
</protein>
<evidence type="ECO:0000313" key="4">
    <source>
        <dbReference type="Proteomes" id="UP000024816"/>
    </source>
</evidence>
<dbReference type="InterPro" id="IPR050563">
    <property type="entry name" value="4-hydroxybenzoyl-CoA_TE"/>
</dbReference>
<dbReference type="SUPFAM" id="SSF54637">
    <property type="entry name" value="Thioesterase/thiol ester dehydrase-isomerase"/>
    <property type="match status" value="1"/>
</dbReference>
<sequence length="154" mass="17797">MSLPALDDRNFDAERQHWIEVRVYYEDTDFTGMVYHANYLRFFERGRSDCLRDAGVSHQDLLNREDPAAFTLTRVAVDYKRAAKVDDLLQIRTRYLGLDGPRFLFRQACLRDGEVIAEGEITAVMIHADGRPRRPVREMTDTLAAFRWTGADPA</sequence>
<reference evidence="3 4" key="1">
    <citation type="journal article" date="2014" name="Antonie Van Leeuwenhoek">
        <title>Hyphomonas beringensis sp. nov. and Hyphomonas chukchiensis sp. nov., isolated from surface seawater of the Bering Sea and Chukchi Sea.</title>
        <authorList>
            <person name="Li C."/>
            <person name="Lai Q."/>
            <person name="Li G."/>
            <person name="Dong C."/>
            <person name="Wang J."/>
            <person name="Liao Y."/>
            <person name="Shao Z."/>
        </authorList>
    </citation>
    <scope>NUCLEOTIDE SEQUENCE [LARGE SCALE GENOMIC DNA]</scope>
    <source>
        <strain evidence="3 4">VP2</strain>
    </source>
</reference>
<dbReference type="RefSeq" id="WP_035580986.1">
    <property type="nucleotide sequence ID" value="NZ_ARYJ01000005.1"/>
</dbReference>
<dbReference type="PATRIC" id="fig|1280952.3.peg.1687"/>
<gene>
    <name evidence="3" type="ORF">HJA_08479</name>
</gene>
<dbReference type="PIRSF" id="PIRSF003230">
    <property type="entry name" value="YbgC"/>
    <property type="match status" value="1"/>
</dbReference>
<name>A0A059FCP4_9PROT</name>
<evidence type="ECO:0000313" key="3">
    <source>
        <dbReference type="EMBL" id="KCZ88389.1"/>
    </source>
</evidence>
<dbReference type="Pfam" id="PF13279">
    <property type="entry name" value="4HBT_2"/>
    <property type="match status" value="1"/>
</dbReference>
<evidence type="ECO:0000256" key="2">
    <source>
        <dbReference type="ARBA" id="ARBA00022801"/>
    </source>
</evidence>
<dbReference type="InterPro" id="IPR029069">
    <property type="entry name" value="HotDog_dom_sf"/>
</dbReference>
<comment type="similarity">
    <text evidence="1">Belongs to the 4-hydroxybenzoyl-CoA thioesterase family.</text>
</comment>
<keyword evidence="2" id="KW-0378">Hydrolase</keyword>
<dbReference type="PANTHER" id="PTHR31793:SF37">
    <property type="entry name" value="ACYL-COA THIOESTER HYDROLASE YBGC"/>
    <property type="match status" value="1"/>
</dbReference>